<dbReference type="RefSeq" id="WP_035232452.1">
    <property type="nucleotide sequence ID" value="NZ_ARXV01000006.1"/>
</dbReference>
<comment type="similarity">
    <text evidence="2">Belongs to the bacterial solute-binding protein 5 family.</text>
</comment>
<sequence>MKWPFGTTSGFGKLVAAGALSVSMVVPQWAVANERARTLVVASPSTPQSLDNEYDVSLGTIDVLGAMYDYLVDYEKIADPNVPGVRREDTGVYEDRVGGLALEGKLAESWSISEDGTRVTFKLREGVKSHWGNELSAQDVKWTWDRKFALAAQGSFYTSVIGLESPDSVTVEGPLTVAFQLKSQNPLALKIHAILGNPIYDSTKLQEVGGSDDPWGTEFLKNNSAGFGPYKVSQVVRGQQAVLEAHDGYWGEAPYIKRVIIREIPSSASRLSLLKGGAVDIAQFLQPREYLSLQDESGITVDSVNASYMTWMILNSEVPPLDNKLVRQAINYAIPREEILEAVYYGYATKQTAPVPSIYAMADSSFFDYDYDLEAAKELLSEAGFEDGFETTISFNAGNPVQEPIATIIQSSLRKVGIDVTLEKLPAGVFYENVTKRQKPIIFYQDAPWAPDVGYGSYLFFHKDSFPNYSNYVNEDVSGMIESAMATIDDAEREPLLTEVQKQIMSDAPWAFIAYPKYVLAHKSDLKGFTYYSSNNLRFQDFYRE</sequence>
<dbReference type="PANTHER" id="PTHR30290">
    <property type="entry name" value="PERIPLASMIC BINDING COMPONENT OF ABC TRANSPORTER"/>
    <property type="match status" value="1"/>
</dbReference>
<dbReference type="EMBL" id="ARXV01000006">
    <property type="protein sequence ID" value="KGD64953.1"/>
    <property type="molecule type" value="Genomic_DNA"/>
</dbReference>
<name>A0A095TRC1_9GAMM</name>
<dbReference type="InterPro" id="IPR039424">
    <property type="entry name" value="SBP_5"/>
</dbReference>
<dbReference type="PANTHER" id="PTHR30290:SF10">
    <property type="entry name" value="PERIPLASMIC OLIGOPEPTIDE-BINDING PROTEIN-RELATED"/>
    <property type="match status" value="1"/>
</dbReference>
<reference evidence="6 7" key="1">
    <citation type="submission" date="2012-09" db="EMBL/GenBank/DDBJ databases">
        <title>Genome Sequence of alkane-degrading Bacterium Alcanivorax sp. 19-m-6.</title>
        <authorList>
            <person name="Lai Q."/>
            <person name="Shao Z."/>
        </authorList>
    </citation>
    <scope>NUCLEOTIDE SEQUENCE [LARGE SCALE GENOMIC DNA]</scope>
    <source>
        <strain evidence="6 7">19-m-6</strain>
    </source>
</reference>
<evidence type="ECO:0000256" key="2">
    <source>
        <dbReference type="ARBA" id="ARBA00005695"/>
    </source>
</evidence>
<accession>A0A095TRC1</accession>
<dbReference type="eggNOG" id="COG0747">
    <property type="taxonomic scope" value="Bacteria"/>
</dbReference>
<evidence type="ECO:0000256" key="3">
    <source>
        <dbReference type="ARBA" id="ARBA00022448"/>
    </source>
</evidence>
<dbReference type="STRING" id="1177154.Y5S_01861"/>
<dbReference type="InterPro" id="IPR000914">
    <property type="entry name" value="SBP_5_dom"/>
</dbReference>
<keyword evidence="7" id="KW-1185">Reference proteome</keyword>
<evidence type="ECO:0000313" key="7">
    <source>
        <dbReference type="Proteomes" id="UP000029444"/>
    </source>
</evidence>
<organism evidence="6 7">
    <name type="scientific">Alcanivorax nanhaiticus</name>
    <dbReference type="NCBI Taxonomy" id="1177154"/>
    <lineage>
        <taxon>Bacteria</taxon>
        <taxon>Pseudomonadati</taxon>
        <taxon>Pseudomonadota</taxon>
        <taxon>Gammaproteobacteria</taxon>
        <taxon>Oceanospirillales</taxon>
        <taxon>Alcanivoracaceae</taxon>
        <taxon>Alcanivorax</taxon>
    </lineage>
</organism>
<keyword evidence="3" id="KW-0813">Transport</keyword>
<dbReference type="OrthoDB" id="9801912at2"/>
<dbReference type="Gene3D" id="3.90.76.10">
    <property type="entry name" value="Dipeptide-binding Protein, Domain 1"/>
    <property type="match status" value="1"/>
</dbReference>
<evidence type="ECO:0000313" key="6">
    <source>
        <dbReference type="EMBL" id="KGD64953.1"/>
    </source>
</evidence>
<evidence type="ECO:0000259" key="5">
    <source>
        <dbReference type="Pfam" id="PF00496"/>
    </source>
</evidence>
<dbReference type="GO" id="GO:0030288">
    <property type="term" value="C:outer membrane-bounded periplasmic space"/>
    <property type="evidence" value="ECO:0007669"/>
    <property type="project" value="UniProtKB-ARBA"/>
</dbReference>
<dbReference type="Pfam" id="PF00496">
    <property type="entry name" value="SBP_bac_5"/>
    <property type="match status" value="1"/>
</dbReference>
<keyword evidence="4" id="KW-0732">Signal</keyword>
<dbReference type="GO" id="GO:0015833">
    <property type="term" value="P:peptide transport"/>
    <property type="evidence" value="ECO:0007669"/>
    <property type="project" value="TreeGrafter"/>
</dbReference>
<evidence type="ECO:0000256" key="1">
    <source>
        <dbReference type="ARBA" id="ARBA00004196"/>
    </source>
</evidence>
<dbReference type="GO" id="GO:1904680">
    <property type="term" value="F:peptide transmembrane transporter activity"/>
    <property type="evidence" value="ECO:0007669"/>
    <property type="project" value="TreeGrafter"/>
</dbReference>
<evidence type="ECO:0000256" key="4">
    <source>
        <dbReference type="ARBA" id="ARBA00022729"/>
    </source>
</evidence>
<dbReference type="Gene3D" id="3.40.190.10">
    <property type="entry name" value="Periplasmic binding protein-like II"/>
    <property type="match status" value="1"/>
</dbReference>
<dbReference type="CDD" id="cd08512">
    <property type="entry name" value="PBP2_NikA_DppA_OppA_like_7"/>
    <property type="match status" value="1"/>
</dbReference>
<comment type="caution">
    <text evidence="6">The sequence shown here is derived from an EMBL/GenBank/DDBJ whole genome shotgun (WGS) entry which is preliminary data.</text>
</comment>
<dbReference type="Gene3D" id="3.10.105.10">
    <property type="entry name" value="Dipeptide-binding Protein, Domain 3"/>
    <property type="match status" value="1"/>
</dbReference>
<dbReference type="GO" id="GO:0043190">
    <property type="term" value="C:ATP-binding cassette (ABC) transporter complex"/>
    <property type="evidence" value="ECO:0007669"/>
    <property type="project" value="InterPro"/>
</dbReference>
<protein>
    <submittedName>
        <fullName evidence="6">Family 5 extracellular solute-binding protein</fullName>
    </submittedName>
</protein>
<feature type="domain" description="Solute-binding protein family 5" evidence="5">
    <location>
        <begin position="102"/>
        <end position="465"/>
    </location>
</feature>
<dbReference type="SUPFAM" id="SSF53850">
    <property type="entry name" value="Periplasmic binding protein-like II"/>
    <property type="match status" value="1"/>
</dbReference>
<comment type="subcellular location">
    <subcellularLocation>
        <location evidence="1">Cell envelope</location>
    </subcellularLocation>
</comment>
<dbReference type="AlphaFoldDB" id="A0A095TRC1"/>
<dbReference type="PATRIC" id="fig|1177154.3.peg.1891"/>
<proteinExistence type="inferred from homology"/>
<gene>
    <name evidence="6" type="ORF">Y5S_01861</name>
</gene>
<dbReference type="Proteomes" id="UP000029444">
    <property type="component" value="Unassembled WGS sequence"/>
</dbReference>